<evidence type="ECO:0000256" key="5">
    <source>
        <dbReference type="ARBA" id="ARBA00022729"/>
    </source>
</evidence>
<evidence type="ECO:0000259" key="13">
    <source>
        <dbReference type="PROSITE" id="PS50056"/>
    </source>
</evidence>
<dbReference type="InterPro" id="IPR029021">
    <property type="entry name" value="Prot-tyrosine_phosphatase-like"/>
</dbReference>
<dbReference type="SMART" id="SM00130">
    <property type="entry name" value="KR"/>
    <property type="match status" value="1"/>
</dbReference>
<evidence type="ECO:0000256" key="4">
    <source>
        <dbReference type="ARBA" id="ARBA00022572"/>
    </source>
</evidence>
<dbReference type="PROSITE" id="PS50070">
    <property type="entry name" value="KRINGLE_2"/>
    <property type="match status" value="1"/>
</dbReference>
<dbReference type="EMBL" id="JAODUO010002009">
    <property type="protein sequence ID" value="KAK2156019.1"/>
    <property type="molecule type" value="Genomic_DNA"/>
</dbReference>
<evidence type="ECO:0000256" key="11">
    <source>
        <dbReference type="PROSITE-ProRule" id="PRU00121"/>
    </source>
</evidence>
<keyword evidence="7" id="KW-0904">Protein phosphatase</keyword>
<feature type="domain" description="Tyrosine-protein phosphatase" evidence="12">
    <location>
        <begin position="1129"/>
        <end position="1394"/>
    </location>
</feature>
<evidence type="ECO:0000256" key="9">
    <source>
        <dbReference type="ARBA" id="ARBA00023157"/>
    </source>
</evidence>
<dbReference type="InterPro" id="IPR016130">
    <property type="entry name" value="Tyr_Pase_AS"/>
</dbReference>
<dbReference type="SMART" id="SM00060">
    <property type="entry name" value="FN3"/>
    <property type="match status" value="4"/>
</dbReference>
<dbReference type="SUPFAM" id="SSF57440">
    <property type="entry name" value="Kringle-like"/>
    <property type="match status" value="1"/>
</dbReference>
<dbReference type="EC" id="3.1.3.48" evidence="3"/>
<sequence>MFISGSDCYYDDEKGERYMGWKSKGYTSGGRKCISWMRQTSYDDSLFPDGSRSAAGKYCRNVGGGDRPWCYYNTDSNWVYCRVDRCPCDSGRFGVNCEKECHCNDENGNCQNNSPKGRCNSGCAPHFTGSTCQECDDGHFGVFCDGTCHCSSGSCDKTTGHCSSGCATGWSGDNCQTGAKQPSAITLSVGNSPDVNHHTQCASHNGAVAAGATVNESCTATGRYLSFSVKGEAENPLTTLCEVVVIGHKYISCQRCPSTSSCDDVIGCDACELGKKQPDCTQAGATSRVSPNISIEQSELKAVHKFSYLECVIKSDDKIDKEVDNRLAKANSAFIAPTKLTESIAMKPADIARISRRVQSRTDVAPMDVKPAKPKFPSSIKPNITDVTNSAVSVGWPKASNISAGLEDHYYYLLWLQADGEGEKNVTRVEQGAGEQRMEARITRLTFNKKYSLRVEPYREFNGISEGGASTGVVTVKTTCIAPSPAIIQSLAPTIPGPTTNGSIVVNWQTITESGCDAVTTVRVEYKVETTDSWKSVEPNKFSTTNVTIDGLGYERYEVRLVVINNDNFKSTSASEYVDFRIILPGFHSSVKPDVDDITSSNATVSWPRATNVAAGFEDHYHYLLWLQAEGKSQENVTRVDQVSSEQKMEAQITGLTYNTKYSLRVEPYRELNGEREGGASTGVVTFKTRCIAPYPIVIERMKTTTLTTNTHVVVSWQAITKSGCDAVTSIRLQYKVQTARTWKYVEPETVTKTSVAIDHLSDGRYEVRLVVINNENIESTSASEYVNITNRVEQQNGNIDDDDEAAALNADVEAVQDPSGIYANTALTRSIKVGDLAAYVEDKKRHNGFQKEFAELPSGVRAKCEAARKPGNKIKNRFVNIIAYDHTRVVLSTEDGQSDYVNANHIMGYKEKANVYIATQGPKDWTIEAMWMMIWQEKTNTIVMLANLYELGKEKCNQYWPDQGKSKTYGNFLAESIKEEQFADYVIREFSLKNQSVKKMRKIRQLHFTAWPDKGTPDYAYPLLAFHRKVHSFDSERRGPLLVHCSAGIGRTGTFIAIDILTQQAAAEGKVDVFQCVNLLRSQRMDMVQTLDQYVYVFQALVDSSEDAVIPCSQLKQTLDELCEGNKLDAQLKRLNALKTLAKNKKCAALEPDNVDKNRFIDIIPDDQHRPYLMTPYKDGNNYINAVTVHGYKQRSAYIITQSPMTTTVVDLWRLLKDHESRTVVMLDDVEDTDGYAVYWPTKKEPKCQYGPFEVELTETNFSENPNVTFRDFKMTKASKSDDAGVTVRQFHLKKNTWKKHESVPSNKTVLLDLLDLVEKWQQQSGNGPITMHCTDGASRCGVLVAASYILEHLKIEQEVDVFHAVQHVRTTRPQLVTDLEQYRFLYQVAVAYMSQFDTYANFQ</sequence>
<name>A0AAD9JML8_RIDPI</name>
<dbReference type="PROSITE" id="PS50056">
    <property type="entry name" value="TYR_PHOSPHATASE_2"/>
    <property type="match status" value="2"/>
</dbReference>
<evidence type="ECO:0000259" key="15">
    <source>
        <dbReference type="PROSITE" id="PS50853"/>
    </source>
</evidence>
<dbReference type="InterPro" id="IPR003961">
    <property type="entry name" value="FN3_dom"/>
</dbReference>
<keyword evidence="4 11" id="KW-0420">Kringle</keyword>
<dbReference type="GO" id="GO:0004725">
    <property type="term" value="F:protein tyrosine phosphatase activity"/>
    <property type="evidence" value="ECO:0007669"/>
    <property type="project" value="UniProtKB-EC"/>
</dbReference>
<evidence type="ECO:0000259" key="14">
    <source>
        <dbReference type="PROSITE" id="PS50070"/>
    </source>
</evidence>
<dbReference type="PROSITE" id="PS50853">
    <property type="entry name" value="FN3"/>
    <property type="match status" value="4"/>
</dbReference>
<dbReference type="SUPFAM" id="SSF49265">
    <property type="entry name" value="Fibronectin type III"/>
    <property type="match status" value="2"/>
</dbReference>
<evidence type="ECO:0000256" key="10">
    <source>
        <dbReference type="ARBA" id="ARBA00051722"/>
    </source>
</evidence>
<dbReference type="InterPro" id="IPR018056">
    <property type="entry name" value="Kringle_CS"/>
</dbReference>
<keyword evidence="9" id="KW-1015">Disulfide bond</keyword>
<comment type="similarity">
    <text evidence="2">Belongs to the protein-tyrosine phosphatase family.</text>
</comment>
<dbReference type="PANTHER" id="PTHR19134:SF562">
    <property type="entry name" value="PROTEIN-TYROSINE-PHOSPHATASE"/>
    <property type="match status" value="1"/>
</dbReference>
<dbReference type="InterPro" id="IPR013783">
    <property type="entry name" value="Ig-like_fold"/>
</dbReference>
<feature type="domain" description="Fibronectin type-III" evidence="15">
    <location>
        <begin position="376"/>
        <end position="482"/>
    </location>
</feature>
<comment type="subcellular location">
    <subcellularLocation>
        <location evidence="1">Membrane</location>
        <topology evidence="1">Single-pass membrane protein</topology>
    </subcellularLocation>
</comment>
<dbReference type="InterPro" id="IPR000387">
    <property type="entry name" value="Tyr_Pase_dom"/>
</dbReference>
<evidence type="ECO:0000256" key="1">
    <source>
        <dbReference type="ARBA" id="ARBA00004167"/>
    </source>
</evidence>
<evidence type="ECO:0000256" key="3">
    <source>
        <dbReference type="ARBA" id="ARBA00013064"/>
    </source>
</evidence>
<comment type="catalytic activity">
    <reaction evidence="10">
        <text>O-phospho-L-tyrosyl-[protein] + H2O = L-tyrosyl-[protein] + phosphate</text>
        <dbReference type="Rhea" id="RHEA:10684"/>
        <dbReference type="Rhea" id="RHEA-COMP:10136"/>
        <dbReference type="Rhea" id="RHEA-COMP:20101"/>
        <dbReference type="ChEBI" id="CHEBI:15377"/>
        <dbReference type="ChEBI" id="CHEBI:43474"/>
        <dbReference type="ChEBI" id="CHEBI:46858"/>
        <dbReference type="ChEBI" id="CHEBI:61978"/>
        <dbReference type="EC" id="3.1.3.48"/>
    </reaction>
</comment>
<dbReference type="CDD" id="cd00063">
    <property type="entry name" value="FN3"/>
    <property type="match status" value="3"/>
</dbReference>
<dbReference type="Gene3D" id="3.90.190.10">
    <property type="entry name" value="Protein tyrosine phosphatase superfamily"/>
    <property type="match status" value="2"/>
</dbReference>
<comment type="caution">
    <text evidence="16">The sequence shown here is derived from an EMBL/GenBank/DDBJ whole genome shotgun (WGS) entry which is preliminary data.</text>
</comment>
<dbReference type="SMART" id="SM00404">
    <property type="entry name" value="PTPc_motif"/>
    <property type="match status" value="2"/>
</dbReference>
<feature type="domain" description="Fibronectin type-III" evidence="15">
    <location>
        <begin position="489"/>
        <end position="586"/>
    </location>
</feature>
<dbReference type="SMART" id="SM00194">
    <property type="entry name" value="PTPc"/>
    <property type="match status" value="2"/>
</dbReference>
<dbReference type="PROSITE" id="PS50055">
    <property type="entry name" value="TYR_PHOSPHATASE_PTP"/>
    <property type="match status" value="2"/>
</dbReference>
<evidence type="ECO:0000259" key="12">
    <source>
        <dbReference type="PROSITE" id="PS50055"/>
    </source>
</evidence>
<dbReference type="InterPro" id="IPR050348">
    <property type="entry name" value="Protein-Tyr_Phosphatase"/>
</dbReference>
<feature type="domain" description="Fibronectin type-III" evidence="15">
    <location>
        <begin position="698"/>
        <end position="796"/>
    </location>
</feature>
<evidence type="ECO:0000256" key="6">
    <source>
        <dbReference type="ARBA" id="ARBA00022801"/>
    </source>
</evidence>
<dbReference type="InterPro" id="IPR038178">
    <property type="entry name" value="Kringle_sf"/>
</dbReference>
<dbReference type="SUPFAM" id="SSF52799">
    <property type="entry name" value="(Phosphotyrosine protein) phosphatases II"/>
    <property type="match status" value="2"/>
</dbReference>
<accession>A0AAD9JML8</accession>
<dbReference type="Pfam" id="PF00102">
    <property type="entry name" value="Y_phosphatase"/>
    <property type="match status" value="2"/>
</dbReference>
<feature type="domain" description="Tyrosine specific protein phosphatases" evidence="13">
    <location>
        <begin position="1313"/>
        <end position="1385"/>
    </location>
</feature>
<dbReference type="FunFam" id="3.90.190.10:FF:000062">
    <property type="entry name" value="Receptor-type tyrosine-protein phosphatase kappa"/>
    <property type="match status" value="1"/>
</dbReference>
<evidence type="ECO:0000313" key="17">
    <source>
        <dbReference type="Proteomes" id="UP001209878"/>
    </source>
</evidence>
<dbReference type="Proteomes" id="UP001209878">
    <property type="component" value="Unassembled WGS sequence"/>
</dbReference>
<feature type="domain" description="Kringle" evidence="14">
    <location>
        <begin position="27"/>
        <end position="86"/>
    </location>
</feature>
<dbReference type="FunFam" id="3.90.190.10:FF:000102">
    <property type="entry name" value="Receptor-type tyrosine-protein phosphatase"/>
    <property type="match status" value="1"/>
</dbReference>
<protein>
    <recommendedName>
        <fullName evidence="3">protein-tyrosine-phosphatase</fullName>
        <ecNumber evidence="3">3.1.3.48</ecNumber>
    </recommendedName>
</protein>
<evidence type="ECO:0000256" key="7">
    <source>
        <dbReference type="ARBA" id="ARBA00022912"/>
    </source>
</evidence>
<organism evidence="16 17">
    <name type="scientific">Ridgeia piscesae</name>
    <name type="common">Tubeworm</name>
    <dbReference type="NCBI Taxonomy" id="27915"/>
    <lineage>
        <taxon>Eukaryota</taxon>
        <taxon>Metazoa</taxon>
        <taxon>Spiralia</taxon>
        <taxon>Lophotrochozoa</taxon>
        <taxon>Annelida</taxon>
        <taxon>Polychaeta</taxon>
        <taxon>Sedentaria</taxon>
        <taxon>Canalipalpata</taxon>
        <taxon>Sabellida</taxon>
        <taxon>Siboglinidae</taxon>
        <taxon>Ridgeia</taxon>
    </lineage>
</organism>
<dbReference type="Gene3D" id="2.60.40.10">
    <property type="entry name" value="Immunoglobulins"/>
    <property type="match status" value="4"/>
</dbReference>
<keyword evidence="8" id="KW-0472">Membrane</keyword>
<reference evidence="16" key="1">
    <citation type="journal article" date="2023" name="Mol. Biol. Evol.">
        <title>Third-Generation Sequencing Reveals the Adaptive Role of the Epigenome in Three Deep-Sea Polychaetes.</title>
        <authorList>
            <person name="Perez M."/>
            <person name="Aroh O."/>
            <person name="Sun Y."/>
            <person name="Lan Y."/>
            <person name="Juniper S.K."/>
            <person name="Young C.R."/>
            <person name="Angers B."/>
            <person name="Qian P.Y."/>
        </authorList>
    </citation>
    <scope>NUCLEOTIDE SEQUENCE</scope>
    <source>
        <strain evidence="16">R07B-5</strain>
    </source>
</reference>
<dbReference type="InterPro" id="IPR000001">
    <property type="entry name" value="Kringle"/>
</dbReference>
<dbReference type="PRINTS" id="PR00700">
    <property type="entry name" value="PRTYPHPHTASE"/>
</dbReference>
<feature type="domain" description="Tyrosine-protein phosphatase" evidence="12">
    <location>
        <begin position="850"/>
        <end position="1105"/>
    </location>
</feature>
<feature type="domain" description="Tyrosine specific protein phosphatases" evidence="13">
    <location>
        <begin position="1025"/>
        <end position="1096"/>
    </location>
</feature>
<proteinExistence type="inferred from homology"/>
<dbReference type="GO" id="GO:0016020">
    <property type="term" value="C:membrane"/>
    <property type="evidence" value="ECO:0007669"/>
    <property type="project" value="UniProtKB-SubCell"/>
</dbReference>
<evidence type="ECO:0000313" key="16">
    <source>
        <dbReference type="EMBL" id="KAK2156019.1"/>
    </source>
</evidence>
<feature type="domain" description="Fibronectin type-III" evidence="15">
    <location>
        <begin position="589"/>
        <end position="692"/>
    </location>
</feature>
<keyword evidence="5" id="KW-0732">Signal</keyword>
<keyword evidence="6" id="KW-0378">Hydrolase</keyword>
<evidence type="ECO:0000256" key="2">
    <source>
        <dbReference type="ARBA" id="ARBA00009580"/>
    </source>
</evidence>
<dbReference type="PANTHER" id="PTHR19134">
    <property type="entry name" value="RECEPTOR-TYPE TYROSINE-PROTEIN PHOSPHATASE"/>
    <property type="match status" value="1"/>
</dbReference>
<dbReference type="PROSITE" id="PS00021">
    <property type="entry name" value="KRINGLE_1"/>
    <property type="match status" value="1"/>
</dbReference>
<evidence type="ECO:0000256" key="8">
    <source>
        <dbReference type="ARBA" id="ARBA00023136"/>
    </source>
</evidence>
<dbReference type="Gene3D" id="2.40.20.10">
    <property type="entry name" value="Plasminogen Kringle 4"/>
    <property type="match status" value="1"/>
</dbReference>
<dbReference type="PROSITE" id="PS00383">
    <property type="entry name" value="TYR_PHOSPHATASE_1"/>
    <property type="match status" value="2"/>
</dbReference>
<dbReference type="InterPro" id="IPR000242">
    <property type="entry name" value="PTP_cat"/>
</dbReference>
<dbReference type="InterPro" id="IPR036116">
    <property type="entry name" value="FN3_sf"/>
</dbReference>
<comment type="caution">
    <text evidence="11">Lacks conserved residue(s) required for the propagation of feature annotation.</text>
</comment>
<keyword evidence="17" id="KW-1185">Reference proteome</keyword>
<dbReference type="InterPro" id="IPR003595">
    <property type="entry name" value="Tyr_Pase_cat"/>
</dbReference>
<dbReference type="InterPro" id="IPR013806">
    <property type="entry name" value="Kringle-like"/>
</dbReference>
<gene>
    <name evidence="16" type="ORF">NP493_2011g00024</name>
</gene>